<feature type="transmembrane region" description="Helical" evidence="9">
    <location>
        <begin position="347"/>
        <end position="367"/>
    </location>
</feature>
<keyword evidence="7 9" id="KW-1133">Transmembrane helix</keyword>
<evidence type="ECO:0000256" key="8">
    <source>
        <dbReference type="ARBA" id="ARBA00023136"/>
    </source>
</evidence>
<evidence type="ECO:0000256" key="6">
    <source>
        <dbReference type="ARBA" id="ARBA00022970"/>
    </source>
</evidence>
<keyword evidence="5 9" id="KW-0812">Transmembrane</keyword>
<feature type="transmembrane region" description="Helical" evidence="9">
    <location>
        <begin position="277"/>
        <end position="309"/>
    </location>
</feature>
<feature type="transmembrane region" description="Helical" evidence="9">
    <location>
        <begin position="321"/>
        <end position="341"/>
    </location>
</feature>
<evidence type="ECO:0000256" key="1">
    <source>
        <dbReference type="ARBA" id="ARBA00004651"/>
    </source>
</evidence>
<feature type="transmembrane region" description="Helical" evidence="9">
    <location>
        <begin position="81"/>
        <end position="103"/>
    </location>
</feature>
<sequence>MERAGRLSVAQAATVGVTLFSMFFGAGNLILPPLLGLKAGSDMAPAAIGFLITGIGLPILGIISVALAGTVRSLANRVHPWFSRIFVAAIYLSIGPCLAIPRTSSTSFEMLVPLLPPDLPMEMVRLIFSIAFFAVAFFFALRPGKLTRLLGRVTGPALIVLIVAVTVAAILDPAASIPAAQTPYDQSPMLQGFLTGYQTMDLLASLTFGIVIATNIQALGVVEPRDVAREISRAGAVAGALIGIIYVGFAFTGQQLASAIPEATNGAFVLTESAVRHFGSVGVAIAAAIFLLACLNVCIGLISCCATYFSEEIPGASYRAWAFGFALFSCAVSNVGLDAILTFSVPLLSALYPVSIVLVIMGVFHTVCDRVPRVWPFVIGTVAVISVAVSMRDAFAKTLWLPFDLLPFAKEGLGWVLPALVALAIAIALEKLVGTSAKAERASA</sequence>
<comment type="subcellular location">
    <subcellularLocation>
        <location evidence="1">Cell membrane</location>
        <topology evidence="1">Multi-pass membrane protein</topology>
    </subcellularLocation>
</comment>
<feature type="transmembrane region" description="Helical" evidence="9">
    <location>
        <begin position="412"/>
        <end position="429"/>
    </location>
</feature>
<feature type="transmembrane region" description="Helical" evidence="9">
    <location>
        <begin position="123"/>
        <end position="141"/>
    </location>
</feature>
<dbReference type="RefSeq" id="WP_222199235.1">
    <property type="nucleotide sequence ID" value="NZ_JAIMFO010000005.1"/>
</dbReference>
<keyword evidence="11" id="KW-1185">Reference proteome</keyword>
<dbReference type="PANTHER" id="PTHR30588:SF0">
    <property type="entry name" value="BRANCHED-CHAIN AMINO ACID PERMEASE BRNQ"/>
    <property type="match status" value="1"/>
</dbReference>
<reference evidence="10 11" key="1">
    <citation type="submission" date="2021-08" db="EMBL/GenBank/DDBJ databases">
        <title>Collinsella faecalis sp. nov. isolated from swine faeces.</title>
        <authorList>
            <person name="Oh B.S."/>
            <person name="Lee J.H."/>
        </authorList>
    </citation>
    <scope>NUCLEOTIDE SEQUENCE [LARGE SCALE GENOMIC DNA]</scope>
    <source>
        <strain evidence="10 11">AGMB00827</strain>
    </source>
</reference>
<evidence type="ECO:0000256" key="7">
    <source>
        <dbReference type="ARBA" id="ARBA00022989"/>
    </source>
</evidence>
<feature type="transmembrane region" description="Helical" evidence="9">
    <location>
        <begin position="12"/>
        <end position="31"/>
    </location>
</feature>
<gene>
    <name evidence="10" type="primary">brnQ</name>
    <name evidence="10" type="ORF">K6V98_04005</name>
</gene>
<proteinExistence type="inferred from homology"/>
<feature type="transmembrane region" description="Helical" evidence="9">
    <location>
        <begin position="234"/>
        <end position="257"/>
    </location>
</feature>
<feature type="transmembrane region" description="Helical" evidence="9">
    <location>
        <begin position="43"/>
        <end position="69"/>
    </location>
</feature>
<evidence type="ECO:0000256" key="4">
    <source>
        <dbReference type="ARBA" id="ARBA00022475"/>
    </source>
</evidence>
<dbReference type="InterPro" id="IPR004685">
    <property type="entry name" value="Brnchd-chn_aa_trnsp_Livcs"/>
</dbReference>
<evidence type="ECO:0000256" key="5">
    <source>
        <dbReference type="ARBA" id="ARBA00022692"/>
    </source>
</evidence>
<organism evidence="10 11">
    <name type="scientific">Collinsella ureilytica</name>
    <dbReference type="NCBI Taxonomy" id="2869515"/>
    <lineage>
        <taxon>Bacteria</taxon>
        <taxon>Bacillati</taxon>
        <taxon>Actinomycetota</taxon>
        <taxon>Coriobacteriia</taxon>
        <taxon>Coriobacteriales</taxon>
        <taxon>Coriobacteriaceae</taxon>
        <taxon>Collinsella</taxon>
    </lineage>
</organism>
<feature type="transmembrane region" description="Helical" evidence="9">
    <location>
        <begin position="153"/>
        <end position="171"/>
    </location>
</feature>
<dbReference type="Pfam" id="PF05525">
    <property type="entry name" value="Branch_AA_trans"/>
    <property type="match status" value="1"/>
</dbReference>
<evidence type="ECO:0000256" key="3">
    <source>
        <dbReference type="ARBA" id="ARBA00022448"/>
    </source>
</evidence>
<keyword evidence="8 9" id="KW-0472">Membrane</keyword>
<evidence type="ECO:0000313" key="10">
    <source>
        <dbReference type="EMBL" id="MBY4797521.1"/>
    </source>
</evidence>
<evidence type="ECO:0000313" key="11">
    <source>
        <dbReference type="Proteomes" id="UP000700908"/>
    </source>
</evidence>
<protein>
    <submittedName>
        <fullName evidence="10">Branched-chain amino acid transport system II carrier protein</fullName>
    </submittedName>
</protein>
<dbReference type="EMBL" id="JAIMFO010000005">
    <property type="protein sequence ID" value="MBY4797521.1"/>
    <property type="molecule type" value="Genomic_DNA"/>
</dbReference>
<accession>A0ABS7MJH0</accession>
<keyword evidence="4" id="KW-1003">Cell membrane</keyword>
<dbReference type="PANTHER" id="PTHR30588">
    <property type="entry name" value="BRANCHED-CHAIN AMINO ACID TRANSPORT SYSTEM 2 CARRIER PROTEIN"/>
    <property type="match status" value="1"/>
</dbReference>
<name>A0ABS7MJH0_9ACTN</name>
<feature type="transmembrane region" description="Helical" evidence="9">
    <location>
        <begin position="374"/>
        <end position="392"/>
    </location>
</feature>
<comment type="similarity">
    <text evidence="2">Belongs to the branched chain amino acid transporter family.</text>
</comment>
<keyword evidence="3" id="KW-0813">Transport</keyword>
<comment type="caution">
    <text evidence="10">The sequence shown here is derived from an EMBL/GenBank/DDBJ whole genome shotgun (WGS) entry which is preliminary data.</text>
</comment>
<keyword evidence="6" id="KW-0029">Amino-acid transport</keyword>
<evidence type="ECO:0000256" key="9">
    <source>
        <dbReference type="SAM" id="Phobius"/>
    </source>
</evidence>
<feature type="transmembrane region" description="Helical" evidence="9">
    <location>
        <begin position="202"/>
        <end position="222"/>
    </location>
</feature>
<dbReference type="Proteomes" id="UP000700908">
    <property type="component" value="Unassembled WGS sequence"/>
</dbReference>
<dbReference type="NCBIfam" id="TIGR00796">
    <property type="entry name" value="livcs"/>
    <property type="match status" value="1"/>
</dbReference>
<evidence type="ECO:0000256" key="2">
    <source>
        <dbReference type="ARBA" id="ARBA00008540"/>
    </source>
</evidence>